<dbReference type="EMBL" id="CP068570">
    <property type="protein sequence ID" value="QQZ48737.1"/>
    <property type="molecule type" value="Genomic_DNA"/>
</dbReference>
<dbReference type="InterPro" id="IPR000914">
    <property type="entry name" value="SBP_5_dom"/>
</dbReference>
<evidence type="ECO:0000259" key="2">
    <source>
        <dbReference type="Pfam" id="PF00496"/>
    </source>
</evidence>
<dbReference type="SUPFAM" id="SSF53850">
    <property type="entry name" value="Periplasmic binding protein-like II"/>
    <property type="match status" value="1"/>
</dbReference>
<feature type="region of interest" description="Disordered" evidence="1">
    <location>
        <begin position="89"/>
        <end position="183"/>
    </location>
</feature>
<dbReference type="Gene3D" id="3.10.105.10">
    <property type="entry name" value="Dipeptide-binding Protein, Domain 3"/>
    <property type="match status" value="1"/>
</dbReference>
<gene>
    <name evidence="3" type="ORF">JKL49_14990</name>
</gene>
<feature type="compositionally biased region" description="Low complexity" evidence="1">
    <location>
        <begin position="124"/>
        <end position="143"/>
    </location>
</feature>
<organism evidence="3">
    <name type="scientific">Phenylobacterium glaciei</name>
    <dbReference type="NCBI Taxonomy" id="2803784"/>
    <lineage>
        <taxon>Bacteria</taxon>
        <taxon>Pseudomonadati</taxon>
        <taxon>Pseudomonadota</taxon>
        <taxon>Alphaproteobacteria</taxon>
        <taxon>Caulobacterales</taxon>
        <taxon>Caulobacteraceae</taxon>
        <taxon>Phenylobacterium</taxon>
    </lineage>
</organism>
<feature type="domain" description="Solute-binding protein family 5" evidence="2">
    <location>
        <begin position="7"/>
        <end position="101"/>
    </location>
</feature>
<evidence type="ECO:0000256" key="1">
    <source>
        <dbReference type="SAM" id="MobiDB-lite"/>
    </source>
</evidence>
<sequence>MAERRVARGELDVNTSFQSNRFIRLKERMPDMVRAKNALATSYLSFNTREIKAFRDSRVRRALSESIDREFITGKLMRAGQLPAYAFVPPGTANYARAPEPSGPTSRWPSARPKPSDCWPPPATARTASSPSTSRSPTALTPSCWPAPSRPTGPPSVWMRRSSRTRARSPSPLIATATSGSAP</sequence>
<dbReference type="Pfam" id="PF00496">
    <property type="entry name" value="SBP_bac_5"/>
    <property type="match status" value="1"/>
</dbReference>
<dbReference type="Gene3D" id="3.40.190.10">
    <property type="entry name" value="Periplasmic binding protein-like II"/>
    <property type="match status" value="1"/>
</dbReference>
<proteinExistence type="predicted"/>
<evidence type="ECO:0000313" key="3">
    <source>
        <dbReference type="EMBL" id="QQZ48737.1"/>
    </source>
</evidence>
<name>A0A974S8P1_9CAUL</name>
<protein>
    <recommendedName>
        <fullName evidence="2">Solute-binding protein family 5 domain-containing protein</fullName>
    </recommendedName>
</protein>
<accession>A0A974S8P1</accession>
<reference evidence="3" key="1">
    <citation type="submission" date="2021-01" db="EMBL/GenBank/DDBJ databases">
        <title>Genome sequence of Phenylobacterium sp. 20VBR1 isolated from a valley glaceir, Ny-Alesund, Svalbard.</title>
        <authorList>
            <person name="Thomas F.A."/>
            <person name="Krishnan K.P."/>
            <person name="Sinha R.K."/>
        </authorList>
    </citation>
    <scope>NUCLEOTIDE SEQUENCE</scope>
    <source>
        <strain evidence="3">20VBR1</strain>
    </source>
</reference>
<dbReference type="AlphaFoldDB" id="A0A974S8P1"/>